<dbReference type="Gene3D" id="3.30.560.10">
    <property type="entry name" value="Glucose Oxidase, domain 3"/>
    <property type="match status" value="1"/>
</dbReference>
<dbReference type="Pfam" id="PF05199">
    <property type="entry name" value="GMC_oxred_C"/>
    <property type="match status" value="1"/>
</dbReference>
<reference evidence="3 4" key="1">
    <citation type="submission" date="2019-01" db="EMBL/GenBank/DDBJ databases">
        <authorList>
            <person name="Sayadi A."/>
        </authorList>
    </citation>
    <scope>NUCLEOTIDE SEQUENCE [LARGE SCALE GENOMIC DNA]</scope>
</reference>
<dbReference type="Proteomes" id="UP000410492">
    <property type="component" value="Unassembled WGS sequence"/>
</dbReference>
<gene>
    <name evidence="3" type="ORF">CALMAC_LOCUS9310</name>
</gene>
<organism evidence="3 4">
    <name type="scientific">Callosobruchus maculatus</name>
    <name type="common">Southern cowpea weevil</name>
    <name type="synonym">Pulse bruchid</name>
    <dbReference type="NCBI Taxonomy" id="64391"/>
    <lineage>
        <taxon>Eukaryota</taxon>
        <taxon>Metazoa</taxon>
        <taxon>Ecdysozoa</taxon>
        <taxon>Arthropoda</taxon>
        <taxon>Hexapoda</taxon>
        <taxon>Insecta</taxon>
        <taxon>Pterygota</taxon>
        <taxon>Neoptera</taxon>
        <taxon>Endopterygota</taxon>
        <taxon>Coleoptera</taxon>
        <taxon>Polyphaga</taxon>
        <taxon>Cucujiformia</taxon>
        <taxon>Chrysomeloidea</taxon>
        <taxon>Chrysomelidae</taxon>
        <taxon>Bruchinae</taxon>
        <taxon>Bruchini</taxon>
        <taxon>Callosobruchus</taxon>
    </lineage>
</organism>
<dbReference type="SUPFAM" id="SSF54373">
    <property type="entry name" value="FAD-linked reductases, C-terminal domain"/>
    <property type="match status" value="1"/>
</dbReference>
<dbReference type="InterPro" id="IPR036188">
    <property type="entry name" value="FAD/NAD-bd_sf"/>
</dbReference>
<dbReference type="OrthoDB" id="5428259at2759"/>
<dbReference type="EMBL" id="CAACVG010007906">
    <property type="protein sequence ID" value="VEN47588.1"/>
    <property type="molecule type" value="Genomic_DNA"/>
</dbReference>
<proteinExistence type="inferred from homology"/>
<evidence type="ECO:0000313" key="3">
    <source>
        <dbReference type="EMBL" id="VEN47588.1"/>
    </source>
</evidence>
<comment type="similarity">
    <text evidence="1">Belongs to the GMC oxidoreductase family.</text>
</comment>
<protein>
    <recommendedName>
        <fullName evidence="2">Glucose-methanol-choline oxidoreductase C-terminal domain-containing protein</fullName>
    </recommendedName>
</protein>
<keyword evidence="4" id="KW-1185">Reference proteome</keyword>
<name>A0A653CI51_CALMS</name>
<evidence type="ECO:0000259" key="2">
    <source>
        <dbReference type="Pfam" id="PF05199"/>
    </source>
</evidence>
<evidence type="ECO:0000313" key="4">
    <source>
        <dbReference type="Proteomes" id="UP000410492"/>
    </source>
</evidence>
<dbReference type="AlphaFoldDB" id="A0A653CI51"/>
<dbReference type="PANTHER" id="PTHR11552:SF147">
    <property type="entry name" value="CHOLINE DEHYDROGENASE, MITOCHONDRIAL"/>
    <property type="match status" value="1"/>
</dbReference>
<evidence type="ECO:0000256" key="1">
    <source>
        <dbReference type="ARBA" id="ARBA00010790"/>
    </source>
</evidence>
<sequence length="256" mass="28952">MLSPSSILSYLQEGRGPWTTIGCELIGFIATTKGIPKENSIRPDLQLMICHWNKTMGISDYSWNRYFSALNNESTVTFLPVLLRPKSRGYVRLTDKNVDSDPVINPRYLSHKEDVDLLVKGIRFVQKLIATREMQKIGARLNTNVFPGCESEEFDTYSYWECYVRHMTITSYHPIGTCKMGDEKDPSSVVNYDFEVKGTNKLFVVDGSVLPTLPSANPYASIMMLAEMASDVIKAKDAFGRARCDIMEVFITKTIC</sequence>
<dbReference type="InterPro" id="IPR007867">
    <property type="entry name" value="GMC_OxRtase_C"/>
</dbReference>
<dbReference type="Gene3D" id="3.50.50.60">
    <property type="entry name" value="FAD/NAD(P)-binding domain"/>
    <property type="match status" value="1"/>
</dbReference>
<dbReference type="PANTHER" id="PTHR11552">
    <property type="entry name" value="GLUCOSE-METHANOL-CHOLINE GMC OXIDOREDUCTASE"/>
    <property type="match status" value="1"/>
</dbReference>
<dbReference type="GO" id="GO:0050660">
    <property type="term" value="F:flavin adenine dinucleotide binding"/>
    <property type="evidence" value="ECO:0007669"/>
    <property type="project" value="InterPro"/>
</dbReference>
<dbReference type="SUPFAM" id="SSF51905">
    <property type="entry name" value="FAD/NAD(P)-binding domain"/>
    <property type="match status" value="1"/>
</dbReference>
<accession>A0A653CI51</accession>
<dbReference type="GO" id="GO:0016614">
    <property type="term" value="F:oxidoreductase activity, acting on CH-OH group of donors"/>
    <property type="evidence" value="ECO:0007669"/>
    <property type="project" value="InterPro"/>
</dbReference>
<feature type="domain" description="Glucose-methanol-choline oxidoreductase C-terminal" evidence="2">
    <location>
        <begin position="85"/>
        <end position="226"/>
    </location>
</feature>
<dbReference type="InterPro" id="IPR012132">
    <property type="entry name" value="GMC_OxRdtase"/>
</dbReference>